<accession>A0AAV6U8U3</accession>
<sequence>MVQKRLGTTTTQGGECCRVERPLSPPCNHWFKHSTPSDNQRSGKQRGPPKSSNYFATTKCAIQIALSTVESFVLHMLPLQTAILIGVWRLSSTVNLSFSAFFLIIGD</sequence>
<organism evidence="3 4">
    <name type="scientific">Oedothorax gibbosus</name>
    <dbReference type="NCBI Taxonomy" id="931172"/>
    <lineage>
        <taxon>Eukaryota</taxon>
        <taxon>Metazoa</taxon>
        <taxon>Ecdysozoa</taxon>
        <taxon>Arthropoda</taxon>
        <taxon>Chelicerata</taxon>
        <taxon>Arachnida</taxon>
        <taxon>Araneae</taxon>
        <taxon>Araneomorphae</taxon>
        <taxon>Entelegynae</taxon>
        <taxon>Araneoidea</taxon>
        <taxon>Linyphiidae</taxon>
        <taxon>Erigoninae</taxon>
        <taxon>Oedothorax</taxon>
    </lineage>
</organism>
<feature type="region of interest" description="Disordered" evidence="1">
    <location>
        <begin position="28"/>
        <end position="53"/>
    </location>
</feature>
<comment type="caution">
    <text evidence="3">The sequence shown here is derived from an EMBL/GenBank/DDBJ whole genome shotgun (WGS) entry which is preliminary data.</text>
</comment>
<dbReference type="Proteomes" id="UP000827092">
    <property type="component" value="Unassembled WGS sequence"/>
</dbReference>
<reference evidence="3 4" key="1">
    <citation type="journal article" date="2022" name="Nat. Ecol. Evol.">
        <title>A masculinizing supergene underlies an exaggerated male reproductive morph in a spider.</title>
        <authorList>
            <person name="Hendrickx F."/>
            <person name="De Corte Z."/>
            <person name="Sonet G."/>
            <person name="Van Belleghem S.M."/>
            <person name="Kostlbacher S."/>
            <person name="Vangestel C."/>
        </authorList>
    </citation>
    <scope>NUCLEOTIDE SEQUENCE [LARGE SCALE GENOMIC DNA]</scope>
    <source>
        <strain evidence="3">W744_W776</strain>
    </source>
</reference>
<keyword evidence="2" id="KW-0812">Transmembrane</keyword>
<evidence type="ECO:0000256" key="2">
    <source>
        <dbReference type="SAM" id="Phobius"/>
    </source>
</evidence>
<keyword evidence="4" id="KW-1185">Reference proteome</keyword>
<feature type="transmembrane region" description="Helical" evidence="2">
    <location>
        <begin position="82"/>
        <end position="105"/>
    </location>
</feature>
<protein>
    <submittedName>
        <fullName evidence="3">Uncharacterized protein</fullName>
    </submittedName>
</protein>
<evidence type="ECO:0000256" key="1">
    <source>
        <dbReference type="SAM" id="MobiDB-lite"/>
    </source>
</evidence>
<keyword evidence="2" id="KW-1133">Transmembrane helix</keyword>
<dbReference type="AlphaFoldDB" id="A0AAV6U8U3"/>
<keyword evidence="2" id="KW-0472">Membrane</keyword>
<evidence type="ECO:0000313" key="4">
    <source>
        <dbReference type="Proteomes" id="UP000827092"/>
    </source>
</evidence>
<evidence type="ECO:0000313" key="3">
    <source>
        <dbReference type="EMBL" id="KAG8180061.1"/>
    </source>
</evidence>
<dbReference type="EMBL" id="JAFNEN010000587">
    <property type="protein sequence ID" value="KAG8180061.1"/>
    <property type="molecule type" value="Genomic_DNA"/>
</dbReference>
<gene>
    <name evidence="3" type="ORF">JTE90_016188</name>
</gene>
<name>A0AAV6U8U3_9ARAC</name>
<proteinExistence type="predicted"/>